<sequence length="524" mass="59963">MSIRQYILQWSWLSLLCLVIFSLSSCRTEREVRGKQADDSMVYLKFALRANPDPNAQDESKILNMYVLVASSLDGSVVYKNNVNLSDNGTHMVSDAIKLPKGTYDFYFFANQEAMGADVTNALGAMRYITEFDTNDVFRKIKYVGDVFAIRPEGIAMSARYKSVAIPDEDYTNPGNPWCFNPQGHPTSKDYVIKMLRAYARVDLVFKNDPRLLTVPAPATPYKEITSIEVANIPQYYSVPPYDHDFLTAYTGVSDATFSFSWDKAKLTQKGFKYDTEEIGKLTFYIPEFIHYKAQDLENAVKITIKGENELNKTFKLTHETYDDYNQQGYRDLEHTLLSPNAILRNTHYTVEFTIRPENPSQPDNNDVRIKVKEWETVEFTPPPFGSFLHVPDQVIFIGKLEDAEEDYYIPYYSSHPVGLGDIDPLDTAPWIKQLKLLNRDKQELSGDTQGYIYVKVAKKWDPDSGRNLSRPYNVRLHSNHSAASDDEVGAFEVLVRLYLRSPQEGDIPFWPPPDDPDPYPNPI</sequence>
<gene>
    <name evidence="1" type="ORF">SAMN02745205_00572</name>
</gene>
<evidence type="ECO:0000313" key="1">
    <source>
        <dbReference type="EMBL" id="SJZ37363.1"/>
    </source>
</evidence>
<proteinExistence type="predicted"/>
<name>A0A1T4K4U4_PORCN</name>
<dbReference type="PROSITE" id="PS51257">
    <property type="entry name" value="PROKAR_LIPOPROTEIN"/>
    <property type="match status" value="1"/>
</dbReference>
<dbReference type="Proteomes" id="UP000189956">
    <property type="component" value="Unassembled WGS sequence"/>
</dbReference>
<organism evidence="1 2">
    <name type="scientific">Porphyromonas cangingivalis</name>
    <dbReference type="NCBI Taxonomy" id="36874"/>
    <lineage>
        <taxon>Bacteria</taxon>
        <taxon>Pseudomonadati</taxon>
        <taxon>Bacteroidota</taxon>
        <taxon>Bacteroidia</taxon>
        <taxon>Bacteroidales</taxon>
        <taxon>Porphyromonadaceae</taxon>
        <taxon>Porphyromonas</taxon>
    </lineage>
</organism>
<accession>A0A1T4K4U4</accession>
<dbReference type="AlphaFoldDB" id="A0A1T4K4U4"/>
<protein>
    <recommendedName>
        <fullName evidence="3">Major fimbrial subunit protein N-terminal domain-containing protein</fullName>
    </recommendedName>
</protein>
<evidence type="ECO:0008006" key="3">
    <source>
        <dbReference type="Google" id="ProtNLM"/>
    </source>
</evidence>
<reference evidence="1 2" key="1">
    <citation type="submission" date="2017-02" db="EMBL/GenBank/DDBJ databases">
        <authorList>
            <person name="Peterson S.W."/>
        </authorList>
    </citation>
    <scope>NUCLEOTIDE SEQUENCE [LARGE SCALE GENOMIC DNA]</scope>
    <source>
        <strain evidence="1 2">ATCC 700135</strain>
    </source>
</reference>
<evidence type="ECO:0000313" key="2">
    <source>
        <dbReference type="Proteomes" id="UP000189956"/>
    </source>
</evidence>
<dbReference type="EMBL" id="FUWL01000004">
    <property type="protein sequence ID" value="SJZ37363.1"/>
    <property type="molecule type" value="Genomic_DNA"/>
</dbReference>